<dbReference type="AlphaFoldDB" id="G8C130"/>
<dbReference type="EMBL" id="HE612869">
    <property type="protein sequence ID" value="CCE65858.1"/>
    <property type="molecule type" value="Genomic_DNA"/>
</dbReference>
<gene>
    <name evidence="12" type="primary">TPHA0N00770</name>
    <name evidence="12" type="ordered locus">TPHA_0N00770</name>
</gene>
<keyword evidence="5 10" id="KW-0812">Transmembrane</keyword>
<feature type="transmembrane region" description="Helical" evidence="10">
    <location>
        <begin position="370"/>
        <end position="389"/>
    </location>
</feature>
<dbReference type="InterPro" id="IPR013057">
    <property type="entry name" value="AA_transpt_TM"/>
</dbReference>
<dbReference type="PANTHER" id="PTHR22950">
    <property type="entry name" value="AMINO ACID TRANSPORTER"/>
    <property type="match status" value="1"/>
</dbReference>
<feature type="transmembrane region" description="Helical" evidence="10">
    <location>
        <begin position="629"/>
        <end position="651"/>
    </location>
</feature>
<feature type="transmembrane region" description="Helical" evidence="10">
    <location>
        <begin position="264"/>
        <end position="283"/>
    </location>
</feature>
<keyword evidence="6" id="KW-0029">Amino-acid transport</keyword>
<evidence type="ECO:0000256" key="10">
    <source>
        <dbReference type="SAM" id="Phobius"/>
    </source>
</evidence>
<feature type="transmembrane region" description="Helical" evidence="10">
    <location>
        <begin position="571"/>
        <end position="588"/>
    </location>
</feature>
<dbReference type="GO" id="GO:0005302">
    <property type="term" value="F:L-tyrosine transmembrane transporter activity"/>
    <property type="evidence" value="ECO:0007669"/>
    <property type="project" value="EnsemblFungi"/>
</dbReference>
<dbReference type="GO" id="GO:0015186">
    <property type="term" value="F:L-glutamine transmembrane transporter activity"/>
    <property type="evidence" value="ECO:0007669"/>
    <property type="project" value="EnsemblFungi"/>
</dbReference>
<feature type="transmembrane region" description="Helical" evidence="10">
    <location>
        <begin position="478"/>
        <end position="497"/>
    </location>
</feature>
<evidence type="ECO:0000313" key="13">
    <source>
        <dbReference type="Proteomes" id="UP000005666"/>
    </source>
</evidence>
<dbReference type="KEGG" id="tpf:TPHA_0N00770"/>
<dbReference type="GO" id="GO:0015188">
    <property type="term" value="F:L-isoleucine transmembrane transporter activity"/>
    <property type="evidence" value="ECO:0007669"/>
    <property type="project" value="EnsemblFungi"/>
</dbReference>
<comment type="similarity">
    <text evidence="2">Belongs to the amino acid/polyamine transporter 2 family.</text>
</comment>
<keyword evidence="7 10" id="KW-1133">Transmembrane helix</keyword>
<evidence type="ECO:0000256" key="1">
    <source>
        <dbReference type="ARBA" id="ARBA00004128"/>
    </source>
</evidence>
<organism evidence="12 13">
    <name type="scientific">Tetrapisispora phaffii (strain ATCC 24235 / CBS 4417 / NBRC 1672 / NRRL Y-8282 / UCD 70-5)</name>
    <name type="common">Yeast</name>
    <name type="synonym">Fabospora phaffii</name>
    <dbReference type="NCBI Taxonomy" id="1071381"/>
    <lineage>
        <taxon>Eukaryota</taxon>
        <taxon>Fungi</taxon>
        <taxon>Dikarya</taxon>
        <taxon>Ascomycota</taxon>
        <taxon>Saccharomycotina</taxon>
        <taxon>Saccharomycetes</taxon>
        <taxon>Saccharomycetales</taxon>
        <taxon>Saccharomycetaceae</taxon>
        <taxon>Tetrapisispora</taxon>
    </lineage>
</organism>
<dbReference type="OMA" id="FCYAGHV"/>
<evidence type="ECO:0000256" key="3">
    <source>
        <dbReference type="ARBA" id="ARBA00022448"/>
    </source>
</evidence>
<keyword evidence="3" id="KW-0813">Transport</keyword>
<dbReference type="HOGENOM" id="CLU_009646_8_1_1"/>
<dbReference type="OrthoDB" id="655540at2759"/>
<reference evidence="12 13" key="1">
    <citation type="journal article" date="2011" name="Proc. Natl. Acad. Sci. U.S.A.">
        <title>Evolutionary erosion of yeast sex chromosomes by mating-type switching accidents.</title>
        <authorList>
            <person name="Gordon J.L."/>
            <person name="Armisen D."/>
            <person name="Proux-Wera E."/>
            <person name="Oheigeartaigh S.S."/>
            <person name="Byrne K.P."/>
            <person name="Wolfe K.H."/>
        </authorList>
    </citation>
    <scope>NUCLEOTIDE SEQUENCE [LARGE SCALE GENOMIC DNA]</scope>
    <source>
        <strain evidence="13">ATCC 24235 / CBS 4417 / NBRC 1672 / NRRL Y-8282 / UCD 70-5</strain>
    </source>
</reference>
<evidence type="ECO:0000256" key="5">
    <source>
        <dbReference type="ARBA" id="ARBA00022692"/>
    </source>
</evidence>
<feature type="transmembrane region" description="Helical" evidence="10">
    <location>
        <begin position="517"/>
        <end position="536"/>
    </location>
</feature>
<feature type="transmembrane region" description="Helical" evidence="10">
    <location>
        <begin position="336"/>
        <end position="358"/>
    </location>
</feature>
<dbReference type="Gene3D" id="1.20.1740.10">
    <property type="entry name" value="Amino acid/polyamine transporter I"/>
    <property type="match status" value="1"/>
</dbReference>
<name>G8C130_TETPH</name>
<dbReference type="Proteomes" id="UP000005666">
    <property type="component" value="Chromosome 14"/>
</dbReference>
<dbReference type="GO" id="GO:0005290">
    <property type="term" value="F:L-histidine transmembrane transporter activity"/>
    <property type="evidence" value="ECO:0007669"/>
    <property type="project" value="EnsemblFungi"/>
</dbReference>
<dbReference type="RefSeq" id="XP_003688292.1">
    <property type="nucleotide sequence ID" value="XM_003688244.1"/>
</dbReference>
<comment type="subcellular location">
    <subcellularLocation>
        <location evidence="1">Vacuole membrane</location>
        <topology evidence="1">Multi-pass membrane protein</topology>
    </subcellularLocation>
</comment>
<feature type="domain" description="Amino acid transporter transmembrane" evidence="11">
    <location>
        <begin position="257"/>
        <end position="648"/>
    </location>
</feature>
<keyword evidence="4" id="KW-0926">Vacuole</keyword>
<dbReference type="GO" id="GO:0015824">
    <property type="term" value="P:proline transport"/>
    <property type="evidence" value="ECO:0007669"/>
    <property type="project" value="EnsemblFungi"/>
</dbReference>
<evidence type="ECO:0000256" key="9">
    <source>
        <dbReference type="SAM" id="MobiDB-lite"/>
    </source>
</evidence>
<sequence length="652" mass="71842">MSNKNRNTDSDLTRTEISPRSNVQYISIPVNRNVTNDSRRNDSELLLNDSTSVFSSSSSINSAANPSQDRNDIENNGNLSKQRRKSILDYPIGSFKGVNSIGRFASSLNRAHSFKTIDMHHNVERSFFKDSNDQLYDPVTLAPSKLGRRLSSTLNKVNLRNVANNSNLNGISARPNVTNVDDTFNHSDINNSVDYGSISRQTSQHSLLRHSISIANSIRTTNNLNELENDTTTNNDAMIVRQVQDKDGKVIHVLAGQSTAPQTIFNSINVLIGLGLLALPLGLRHAGWIFGLTLLTVFATGTFCSAELLSRCLDTDPTLMSYADLGYAAFGSKGRLLISCLFTTDLLGCGVSLIILFGDSLNALFPRYSVTFFKIIGFFIVTPPVFLPLSILSNISLLGILATIGTLVTLIICGILKHDQPGSLVDPMPTNLWPENFQNLCLSIGLLSACWGGHAVFPNLKTDMRHPEKFKDCLKTTYKITFITDFGTAIIGFLMFGDLVLGEITTNIMLQNGYPNSVYLLLSALMAIIPIAKTPLNARPIISILDFAFGVQNVESDYKGRRLYFAKLQKFGNRIFINVLFVIIAILFPKFDKLIAFLGAGLCFTICLILPCLFYLRICKNTIRPWERIACKITIVVSIIFGSFGIGAAIMS</sequence>
<protein>
    <recommendedName>
        <fullName evidence="11">Amino acid transporter transmembrane domain-containing protein</fullName>
    </recommendedName>
</protein>
<dbReference type="Pfam" id="PF01490">
    <property type="entry name" value="Aa_trans"/>
    <property type="match status" value="1"/>
</dbReference>
<evidence type="ECO:0000259" key="11">
    <source>
        <dbReference type="Pfam" id="PF01490"/>
    </source>
</evidence>
<feature type="region of interest" description="Disordered" evidence="9">
    <location>
        <begin position="54"/>
        <end position="82"/>
    </location>
</feature>
<feature type="transmembrane region" description="Helical" evidence="10">
    <location>
        <begin position="289"/>
        <end position="310"/>
    </location>
</feature>
<dbReference type="GO" id="GO:0007034">
    <property type="term" value="P:vacuolar transport"/>
    <property type="evidence" value="ECO:0007669"/>
    <property type="project" value="EnsemblFungi"/>
</dbReference>
<dbReference type="eggNOG" id="KOG1303">
    <property type="taxonomic scope" value="Eukaryota"/>
</dbReference>
<keyword evidence="8 10" id="KW-0472">Membrane</keyword>
<evidence type="ECO:0000256" key="8">
    <source>
        <dbReference type="ARBA" id="ARBA00023136"/>
    </source>
</evidence>
<feature type="transmembrane region" description="Helical" evidence="10">
    <location>
        <begin position="594"/>
        <end position="617"/>
    </location>
</feature>
<evidence type="ECO:0000256" key="6">
    <source>
        <dbReference type="ARBA" id="ARBA00022970"/>
    </source>
</evidence>
<dbReference type="GeneID" id="11532135"/>
<evidence type="ECO:0000256" key="7">
    <source>
        <dbReference type="ARBA" id="ARBA00022989"/>
    </source>
</evidence>
<dbReference type="PANTHER" id="PTHR22950:SF692">
    <property type="entry name" value="TRANSMEMBRANE AMINO ACID TRANSPORTER FAMILY PROTEIN"/>
    <property type="match status" value="1"/>
</dbReference>
<proteinExistence type="inferred from homology"/>
<accession>G8C130</accession>
<evidence type="ECO:0000256" key="2">
    <source>
        <dbReference type="ARBA" id="ARBA00008066"/>
    </source>
</evidence>
<evidence type="ECO:0000313" key="12">
    <source>
        <dbReference type="EMBL" id="CCE65858.1"/>
    </source>
</evidence>
<feature type="transmembrane region" description="Helical" evidence="10">
    <location>
        <begin position="437"/>
        <end position="457"/>
    </location>
</feature>
<keyword evidence="13" id="KW-1185">Reference proteome</keyword>
<feature type="compositionally biased region" description="Low complexity" evidence="9">
    <location>
        <begin position="54"/>
        <end position="67"/>
    </location>
</feature>
<dbReference type="GO" id="GO:0000329">
    <property type="term" value="C:fungal-type vacuole membrane"/>
    <property type="evidence" value="ECO:0007669"/>
    <property type="project" value="EnsemblFungi"/>
</dbReference>
<evidence type="ECO:0000256" key="4">
    <source>
        <dbReference type="ARBA" id="ARBA00022554"/>
    </source>
</evidence>
<dbReference type="STRING" id="1071381.G8C130"/>
<feature type="transmembrane region" description="Helical" evidence="10">
    <location>
        <begin position="396"/>
        <end position="417"/>
    </location>
</feature>
<dbReference type="GO" id="GO:0090513">
    <property type="term" value="P:L-histidine transmembrane import into vacuole"/>
    <property type="evidence" value="ECO:0007669"/>
    <property type="project" value="EnsemblFungi"/>
</dbReference>